<evidence type="ECO:0000313" key="3">
    <source>
        <dbReference type="Proteomes" id="UP000824120"/>
    </source>
</evidence>
<keyword evidence="3" id="KW-1185">Reference proteome</keyword>
<proteinExistence type="predicted"/>
<feature type="transmembrane region" description="Helical" evidence="1">
    <location>
        <begin position="21"/>
        <end position="48"/>
    </location>
</feature>
<dbReference type="EMBL" id="JACXVP010000004">
    <property type="protein sequence ID" value="KAG5612277.1"/>
    <property type="molecule type" value="Genomic_DNA"/>
</dbReference>
<name>A0A9J5ZIG9_SOLCO</name>
<evidence type="ECO:0000313" key="2">
    <source>
        <dbReference type="EMBL" id="KAG5612277.1"/>
    </source>
</evidence>
<organism evidence="2 3">
    <name type="scientific">Solanum commersonii</name>
    <name type="common">Commerson's wild potato</name>
    <name type="synonym">Commerson's nightshade</name>
    <dbReference type="NCBI Taxonomy" id="4109"/>
    <lineage>
        <taxon>Eukaryota</taxon>
        <taxon>Viridiplantae</taxon>
        <taxon>Streptophyta</taxon>
        <taxon>Embryophyta</taxon>
        <taxon>Tracheophyta</taxon>
        <taxon>Spermatophyta</taxon>
        <taxon>Magnoliopsida</taxon>
        <taxon>eudicotyledons</taxon>
        <taxon>Gunneridae</taxon>
        <taxon>Pentapetalae</taxon>
        <taxon>asterids</taxon>
        <taxon>lamiids</taxon>
        <taxon>Solanales</taxon>
        <taxon>Solanaceae</taxon>
        <taxon>Solanoideae</taxon>
        <taxon>Solaneae</taxon>
        <taxon>Solanum</taxon>
    </lineage>
</organism>
<dbReference type="AlphaFoldDB" id="A0A9J5ZIG9"/>
<protein>
    <submittedName>
        <fullName evidence="2">Uncharacterized protein</fullName>
    </submittedName>
</protein>
<evidence type="ECO:0000256" key="1">
    <source>
        <dbReference type="SAM" id="Phobius"/>
    </source>
</evidence>
<reference evidence="2 3" key="1">
    <citation type="submission" date="2020-09" db="EMBL/GenBank/DDBJ databases">
        <title>De no assembly of potato wild relative species, Solanum commersonii.</title>
        <authorList>
            <person name="Cho K."/>
        </authorList>
    </citation>
    <scope>NUCLEOTIDE SEQUENCE [LARGE SCALE GENOMIC DNA]</scope>
    <source>
        <strain evidence="2">LZ3.2</strain>
        <tissue evidence="2">Leaf</tissue>
    </source>
</reference>
<keyword evidence="1" id="KW-0472">Membrane</keyword>
<gene>
    <name evidence="2" type="ORF">H5410_023558</name>
</gene>
<keyword evidence="1" id="KW-1133">Transmembrane helix</keyword>
<keyword evidence="1" id="KW-0812">Transmembrane</keyword>
<sequence>MILILHMRKHVFGLGLFIKSIHSWILISTCVGMFLDNIVLFFFGGLFIRSLSHLNEPCNWRRASYHERIELLSTSLKMNASTFMSLITNSTIM</sequence>
<comment type="caution">
    <text evidence="2">The sequence shown here is derived from an EMBL/GenBank/DDBJ whole genome shotgun (WGS) entry which is preliminary data.</text>
</comment>
<dbReference type="Proteomes" id="UP000824120">
    <property type="component" value="Chromosome 4"/>
</dbReference>
<accession>A0A9J5ZIG9</accession>